<evidence type="ECO:0000313" key="3">
    <source>
        <dbReference type="Proteomes" id="UP000179284"/>
    </source>
</evidence>
<protein>
    <submittedName>
        <fullName evidence="2">PD-(D/E)XK nuclease family transposase</fullName>
    </submittedName>
</protein>
<dbReference type="KEGG" id="bhu:bhn_I0323"/>
<evidence type="ECO:0000313" key="2">
    <source>
        <dbReference type="EMBL" id="AOZ95357.1"/>
    </source>
</evidence>
<evidence type="ECO:0000256" key="1">
    <source>
        <dbReference type="SAM" id="Coils"/>
    </source>
</evidence>
<sequence length="297" mass="34846">MKKESNKKTYQFHKATGALKYTMTNDYLFRMVLQRDKETLTLLICSLLHLTKDQVVDVYIDNPVEPGATIANKEYQLDIVVKLNGDVIINLEMQVINYNNWPMRSLSYLCRKFDSILKGTDYNTAHTVYQIGFLDFTLFENHPEFFAKYQMRNAKDNYLYTDRFNLFVVDLNRTDMATDEDKFYGIDTWASLFKATTWEEIKMITDNNPSLNSTAEAIFMSTANQDILEQCRIREDNIVHEKLQAERMKYLENENKTLTNENQSLSNENQVLTEEKLLLNERVAKLEKLLKDNGIQE</sequence>
<dbReference type="EMBL" id="CP017831">
    <property type="protein sequence ID" value="AOZ95357.1"/>
    <property type="molecule type" value="Genomic_DNA"/>
</dbReference>
<dbReference type="Proteomes" id="UP000179284">
    <property type="component" value="Chromosome I"/>
</dbReference>
<organism evidence="2 3">
    <name type="scientific">Butyrivibrio hungatei</name>
    <dbReference type="NCBI Taxonomy" id="185008"/>
    <lineage>
        <taxon>Bacteria</taxon>
        <taxon>Bacillati</taxon>
        <taxon>Bacillota</taxon>
        <taxon>Clostridia</taxon>
        <taxon>Lachnospirales</taxon>
        <taxon>Lachnospiraceae</taxon>
        <taxon>Butyrivibrio</taxon>
    </lineage>
</organism>
<reference evidence="3" key="1">
    <citation type="submission" date="2016-10" db="EMBL/GenBank/DDBJ databases">
        <title>The complete genome sequence of the rumen bacterium Butyrivibrio hungatei MB2003.</title>
        <authorList>
            <person name="Palevich N."/>
            <person name="Kelly W.J."/>
            <person name="Leahy S.C."/>
            <person name="Altermann E."/>
            <person name="Rakonjac J."/>
            <person name="Attwood G.T."/>
        </authorList>
    </citation>
    <scope>NUCLEOTIDE SEQUENCE [LARGE SCALE GENOMIC DNA]</scope>
    <source>
        <strain evidence="3">MB2003</strain>
    </source>
</reference>
<name>A0A1D9NYD9_9FIRM</name>
<keyword evidence="1" id="KW-0175">Coiled coil</keyword>
<gene>
    <name evidence="2" type="ORF">bhn_I0323</name>
</gene>
<dbReference type="PANTHER" id="PTHR41317:SF1">
    <property type="entry name" value="PD-(D_E)XK NUCLEASE FAMILY TRANSPOSASE"/>
    <property type="match status" value="1"/>
</dbReference>
<dbReference type="Pfam" id="PF12784">
    <property type="entry name" value="PDDEXK_2"/>
    <property type="match status" value="1"/>
</dbReference>
<dbReference type="AlphaFoldDB" id="A0A1D9NYD9"/>
<keyword evidence="3" id="KW-1185">Reference proteome</keyword>
<feature type="coiled-coil region" evidence="1">
    <location>
        <begin position="248"/>
        <end position="289"/>
    </location>
</feature>
<dbReference type="PANTHER" id="PTHR41317">
    <property type="entry name" value="PD-(D_E)XK NUCLEASE FAMILY TRANSPOSASE"/>
    <property type="match status" value="1"/>
</dbReference>
<accession>A0A1D9NYD9</accession>
<proteinExistence type="predicted"/>